<feature type="domain" description="Response regulatory" evidence="3">
    <location>
        <begin position="5"/>
        <end position="121"/>
    </location>
</feature>
<dbReference type="AlphaFoldDB" id="A0A5D3WM05"/>
<dbReference type="PANTHER" id="PTHR44591">
    <property type="entry name" value="STRESS RESPONSE REGULATOR PROTEIN 1"/>
    <property type="match status" value="1"/>
</dbReference>
<reference evidence="4 5" key="1">
    <citation type="submission" date="2019-07" db="EMBL/GenBank/DDBJ databases">
        <title>Genomic Encyclopedia of Type Strains, Phase IV (KMG-IV): sequencing the most valuable type-strain genomes for metagenomic binning, comparative biology and taxonomic classification.</title>
        <authorList>
            <person name="Goeker M."/>
        </authorList>
    </citation>
    <scope>NUCLEOTIDE SEQUENCE [LARGE SCALE GENOMIC DNA]</scope>
    <source>
        <strain evidence="4 5">SS015</strain>
    </source>
</reference>
<name>A0A5D3WM05_9BACT</name>
<dbReference type="Proteomes" id="UP000324159">
    <property type="component" value="Unassembled WGS sequence"/>
</dbReference>
<accession>A0A5D3WM05</accession>
<dbReference type="PANTHER" id="PTHR44591:SF20">
    <property type="entry name" value="PROTEIN PILH"/>
    <property type="match status" value="1"/>
</dbReference>
<keyword evidence="1 2" id="KW-0597">Phosphoprotein</keyword>
<keyword evidence="5" id="KW-1185">Reference proteome</keyword>
<dbReference type="PROSITE" id="PS50110">
    <property type="entry name" value="RESPONSE_REGULATORY"/>
    <property type="match status" value="1"/>
</dbReference>
<dbReference type="EMBL" id="VNIB01000001">
    <property type="protein sequence ID" value="TYO99870.1"/>
    <property type="molecule type" value="Genomic_DNA"/>
</dbReference>
<dbReference type="OrthoDB" id="5387333at2"/>
<protein>
    <submittedName>
        <fullName evidence="4">Uncharacterized protein (TIGR02266 family)</fullName>
    </submittedName>
</protein>
<evidence type="ECO:0000256" key="2">
    <source>
        <dbReference type="PROSITE-ProRule" id="PRU00169"/>
    </source>
</evidence>
<dbReference type="NCBIfam" id="TIGR02266">
    <property type="entry name" value="gmx_TIGR02266"/>
    <property type="match status" value="1"/>
</dbReference>
<evidence type="ECO:0000256" key="1">
    <source>
        <dbReference type="ARBA" id="ARBA00022553"/>
    </source>
</evidence>
<dbReference type="SUPFAM" id="SSF52172">
    <property type="entry name" value="CheY-like"/>
    <property type="match status" value="1"/>
</dbReference>
<evidence type="ECO:0000313" key="4">
    <source>
        <dbReference type="EMBL" id="TYO99870.1"/>
    </source>
</evidence>
<gene>
    <name evidence="4" type="ORF">EDC39_10130</name>
</gene>
<evidence type="ECO:0000313" key="5">
    <source>
        <dbReference type="Proteomes" id="UP000324159"/>
    </source>
</evidence>
<comment type="caution">
    <text evidence="4">The sequence shown here is derived from an EMBL/GenBank/DDBJ whole genome shotgun (WGS) entry which is preliminary data.</text>
</comment>
<dbReference type="InterPro" id="IPR011006">
    <property type="entry name" value="CheY-like_superfamily"/>
</dbReference>
<dbReference type="InterPro" id="IPR011752">
    <property type="entry name" value="PilV_Myxo-type"/>
</dbReference>
<dbReference type="InterPro" id="IPR009875">
    <property type="entry name" value="PilZ_domain"/>
</dbReference>
<dbReference type="Gene3D" id="3.40.50.2300">
    <property type="match status" value="1"/>
</dbReference>
<dbReference type="SUPFAM" id="SSF141371">
    <property type="entry name" value="PilZ domain-like"/>
    <property type="match status" value="1"/>
</dbReference>
<dbReference type="InterPro" id="IPR001789">
    <property type="entry name" value="Sig_transdc_resp-reg_receiver"/>
</dbReference>
<dbReference type="GO" id="GO:0035438">
    <property type="term" value="F:cyclic-di-GMP binding"/>
    <property type="evidence" value="ECO:0007669"/>
    <property type="project" value="InterPro"/>
</dbReference>
<dbReference type="GO" id="GO:0000160">
    <property type="term" value="P:phosphorelay signal transduction system"/>
    <property type="evidence" value="ECO:0007669"/>
    <property type="project" value="InterPro"/>
</dbReference>
<sequence>MERKKVLLVDDVELFVELEKTFFHRANVTLLVARNGAQAVEIARRERPDLIFMDLFMPVMDGDQACMRIKADPELAHIPIVMVTHGGREDYLQRCRKAGCDDVLLKPVNRHKFTAVASRYLGLQERRAPRVPVRLQVRYGNGPEKELTDFSINLSTGGLFLVTDHPLPVDTELRLSFVFPDRNRPVVARARVAWINDDDERVKPELPTGMGVQFVDLSLDDLRAIRAFVRRQLMEEMDN</sequence>
<organism evidence="4 5">
    <name type="scientific">Geothermobacter ehrlichii</name>
    <dbReference type="NCBI Taxonomy" id="213224"/>
    <lineage>
        <taxon>Bacteria</taxon>
        <taxon>Pseudomonadati</taxon>
        <taxon>Thermodesulfobacteriota</taxon>
        <taxon>Desulfuromonadia</taxon>
        <taxon>Desulfuromonadales</taxon>
        <taxon>Geothermobacteraceae</taxon>
        <taxon>Geothermobacter</taxon>
    </lineage>
</organism>
<dbReference type="CDD" id="cd17546">
    <property type="entry name" value="REC_hyHK_CKI1_RcsC-like"/>
    <property type="match status" value="1"/>
</dbReference>
<dbReference type="Pfam" id="PF00072">
    <property type="entry name" value="Response_reg"/>
    <property type="match status" value="1"/>
</dbReference>
<dbReference type="Pfam" id="PF07238">
    <property type="entry name" value="PilZ"/>
    <property type="match status" value="1"/>
</dbReference>
<dbReference type="Gene3D" id="2.40.10.220">
    <property type="entry name" value="predicted glycosyltransferase like domains"/>
    <property type="match status" value="1"/>
</dbReference>
<evidence type="ECO:0000259" key="3">
    <source>
        <dbReference type="PROSITE" id="PS50110"/>
    </source>
</evidence>
<feature type="modified residue" description="4-aspartylphosphate" evidence="2">
    <location>
        <position position="54"/>
    </location>
</feature>
<dbReference type="RefSeq" id="WP_148894079.1">
    <property type="nucleotide sequence ID" value="NZ_VNIB01000001.1"/>
</dbReference>
<dbReference type="InterPro" id="IPR050595">
    <property type="entry name" value="Bact_response_regulator"/>
</dbReference>
<proteinExistence type="predicted"/>
<dbReference type="SMART" id="SM00448">
    <property type="entry name" value="REC"/>
    <property type="match status" value="1"/>
</dbReference>